<dbReference type="GO" id="GO:0009055">
    <property type="term" value="F:electron transfer activity"/>
    <property type="evidence" value="ECO:0007669"/>
    <property type="project" value="TreeGrafter"/>
</dbReference>
<evidence type="ECO:0000256" key="7">
    <source>
        <dbReference type="SAM" id="Phobius"/>
    </source>
</evidence>
<gene>
    <name evidence="8" type="primary">cydB</name>
    <name evidence="8" type="ORF">ETEE_1228</name>
</gene>
<dbReference type="GeneID" id="33938889"/>
<dbReference type="GO" id="GO:0016682">
    <property type="term" value="F:oxidoreductase activity, acting on diphenols and related substances as donors, oxygen as acceptor"/>
    <property type="evidence" value="ECO:0007669"/>
    <property type="project" value="TreeGrafter"/>
</dbReference>
<dbReference type="Proteomes" id="UP000028681">
    <property type="component" value="Chromosome"/>
</dbReference>
<evidence type="ECO:0000256" key="3">
    <source>
        <dbReference type="ARBA" id="ARBA00022475"/>
    </source>
</evidence>
<dbReference type="NCBIfam" id="NF011602">
    <property type="entry name" value="PRK15028.1"/>
    <property type="match status" value="1"/>
</dbReference>
<dbReference type="GO" id="GO:0005886">
    <property type="term" value="C:plasma membrane"/>
    <property type="evidence" value="ECO:0007669"/>
    <property type="project" value="UniProtKB-SubCell"/>
</dbReference>
<keyword evidence="5 7" id="KW-1133">Transmembrane helix</keyword>
<name>A0A076LI13_9GAMM</name>
<sequence>MFDYETLRFIWWLLIGVILVAFMVTDGFDMGVGCLLPLVARSDDERRVLINSVGAHWEGNQVWLILAGGALFAAWPRVYAAAFSGFYVAMILVLCALFFRPLAFDYRGKIADARWRTLWDIGLVIGSLVPPLVFGVAFGNLILGVPFAFTPQLRVEYFGTFWQLLSPFALLCGLLSLCMVIMQGGVWLQLKTDGVIRQRARSATNRSALLVVLCFLLAGYWLWVGIDGYVLLSQDANGPSNPLLKAVAVLPGAWMSNFIRSPLLLLFPLLGVLCPLLTLFASARGRGGWGFLLASLAQAGVVFTAGVTLFPFVMPSSINPVSSLTLWDSTSSQMTLSIMLVIVLIFLPIVLLYTLWSYYKMLGRINPETIRRHDHELY</sequence>
<feature type="transmembrane region" description="Helical" evidence="7">
    <location>
        <begin position="334"/>
        <end position="356"/>
    </location>
</feature>
<protein>
    <submittedName>
        <fullName evidence="8">Cytochrome d ubiquinol oxidase subunit II</fullName>
        <ecNumber evidence="8">1.10.3.-</ecNumber>
    </submittedName>
</protein>
<proteinExistence type="inferred from homology"/>
<feature type="transmembrane region" description="Helical" evidence="7">
    <location>
        <begin position="85"/>
        <end position="103"/>
    </location>
</feature>
<keyword evidence="4 7" id="KW-0812">Transmembrane</keyword>
<dbReference type="Pfam" id="PF02322">
    <property type="entry name" value="Cyt_bd_oxida_II"/>
    <property type="match status" value="1"/>
</dbReference>
<feature type="transmembrane region" description="Helical" evidence="7">
    <location>
        <begin position="209"/>
        <end position="232"/>
    </location>
</feature>
<evidence type="ECO:0000256" key="2">
    <source>
        <dbReference type="ARBA" id="ARBA00007543"/>
    </source>
</evidence>
<keyword evidence="3" id="KW-1003">Cell membrane</keyword>
<evidence type="ECO:0000256" key="6">
    <source>
        <dbReference type="ARBA" id="ARBA00023136"/>
    </source>
</evidence>
<feature type="transmembrane region" description="Helical" evidence="7">
    <location>
        <begin position="289"/>
        <end position="314"/>
    </location>
</feature>
<comment type="similarity">
    <text evidence="2">Belongs to the cytochrome ubiquinol oxidase subunit 2 family.</text>
</comment>
<dbReference type="PANTHER" id="PTHR43141:SF1">
    <property type="entry name" value="CYTOCHROME BD-II UBIQUINOL OXIDASE SUBUNIT 2"/>
    <property type="match status" value="1"/>
</dbReference>
<dbReference type="InterPro" id="IPR003317">
    <property type="entry name" value="Cyt-d_oxidase_su2"/>
</dbReference>
<dbReference type="AlphaFoldDB" id="A0A076LI13"/>
<dbReference type="NCBIfam" id="TIGR00203">
    <property type="entry name" value="cydB"/>
    <property type="match status" value="1"/>
</dbReference>
<reference evidence="8 9" key="1">
    <citation type="journal article" date="2012" name="PLoS ONE">
        <title>Edwardsiella comparative phylogenomics reveal the new intra/inter-species taxonomic relationships, virulence evolution and niche adaptation mechanisms.</title>
        <authorList>
            <person name="Yang M."/>
            <person name="Lv Y."/>
            <person name="Xiao J."/>
            <person name="Wu H."/>
            <person name="Zheng H."/>
            <person name="Liu Q."/>
            <person name="Zhang Y."/>
            <person name="Wang Q."/>
        </authorList>
    </citation>
    <scope>NUCLEOTIDE SEQUENCE [LARGE SCALE GENOMIC DNA]</scope>
    <source>
        <strain evidence="9">080813</strain>
    </source>
</reference>
<dbReference type="EMBL" id="CP006664">
    <property type="protein sequence ID" value="AIJ07686.1"/>
    <property type="molecule type" value="Genomic_DNA"/>
</dbReference>
<evidence type="ECO:0000256" key="5">
    <source>
        <dbReference type="ARBA" id="ARBA00022989"/>
    </source>
</evidence>
<feature type="transmembrane region" description="Helical" evidence="7">
    <location>
        <begin position="161"/>
        <end position="188"/>
    </location>
</feature>
<dbReference type="KEGG" id="ete:ETEE_1228"/>
<dbReference type="PANTHER" id="PTHR43141">
    <property type="entry name" value="CYTOCHROME BD2 SUBUNIT II"/>
    <property type="match status" value="1"/>
</dbReference>
<evidence type="ECO:0000256" key="1">
    <source>
        <dbReference type="ARBA" id="ARBA00004651"/>
    </source>
</evidence>
<organism evidence="8 9">
    <name type="scientific">Edwardsiella anguillarum ET080813</name>
    <dbReference type="NCBI Taxonomy" id="667120"/>
    <lineage>
        <taxon>Bacteria</taxon>
        <taxon>Pseudomonadati</taxon>
        <taxon>Pseudomonadota</taxon>
        <taxon>Gammaproteobacteria</taxon>
        <taxon>Enterobacterales</taxon>
        <taxon>Hafniaceae</taxon>
        <taxon>Edwardsiella</taxon>
    </lineage>
</organism>
<evidence type="ECO:0000256" key="4">
    <source>
        <dbReference type="ARBA" id="ARBA00022692"/>
    </source>
</evidence>
<feature type="transmembrane region" description="Helical" evidence="7">
    <location>
        <begin position="123"/>
        <end position="149"/>
    </location>
</feature>
<dbReference type="GO" id="GO:0019646">
    <property type="term" value="P:aerobic electron transport chain"/>
    <property type="evidence" value="ECO:0007669"/>
    <property type="project" value="TreeGrafter"/>
</dbReference>
<keyword evidence="8" id="KW-0560">Oxidoreductase</keyword>
<feature type="transmembrane region" description="Helical" evidence="7">
    <location>
        <begin position="12"/>
        <end position="40"/>
    </location>
</feature>
<comment type="subcellular location">
    <subcellularLocation>
        <location evidence="1">Cell membrane</location>
        <topology evidence="1">Multi-pass membrane protein</topology>
    </subcellularLocation>
</comment>
<evidence type="ECO:0000313" key="9">
    <source>
        <dbReference type="Proteomes" id="UP000028681"/>
    </source>
</evidence>
<evidence type="ECO:0000313" key="8">
    <source>
        <dbReference type="EMBL" id="AIJ07686.1"/>
    </source>
</evidence>
<dbReference type="GO" id="GO:0070069">
    <property type="term" value="C:cytochrome complex"/>
    <property type="evidence" value="ECO:0007669"/>
    <property type="project" value="TreeGrafter"/>
</dbReference>
<dbReference type="HOGENOM" id="CLU_049294_0_0_6"/>
<dbReference type="RefSeq" id="WP_034165857.1">
    <property type="nucleotide sequence ID" value="NZ_CP006664.1"/>
</dbReference>
<dbReference type="EC" id="1.10.3.-" evidence="8"/>
<dbReference type="PIRSF" id="PIRSF000267">
    <property type="entry name" value="Cyt_oxidse_sub2"/>
    <property type="match status" value="1"/>
</dbReference>
<keyword evidence="6 7" id="KW-0472">Membrane</keyword>
<feature type="transmembrane region" description="Helical" evidence="7">
    <location>
        <begin position="263"/>
        <end position="282"/>
    </location>
</feature>
<accession>A0A076LI13</accession>